<organism evidence="1 2">
    <name type="scientific">Stenotrophomonas phage Philippe</name>
    <dbReference type="NCBI Taxonomy" id="2859655"/>
    <lineage>
        <taxon>Viruses</taxon>
        <taxon>Duplodnaviria</taxon>
        <taxon>Heunggongvirae</taxon>
        <taxon>Uroviricota</taxon>
        <taxon>Caudoviricetes</taxon>
        <taxon>Schitoviridae</taxon>
        <taxon>Philippevirus</taxon>
        <taxon>Philippevirus philippe</taxon>
    </lineage>
</organism>
<dbReference type="EMBL" id="MZ326861">
    <property type="protein sequence ID" value="QYW02236.1"/>
    <property type="molecule type" value="Genomic_DNA"/>
</dbReference>
<evidence type="ECO:0000313" key="1">
    <source>
        <dbReference type="EMBL" id="QYW02236.1"/>
    </source>
</evidence>
<gene>
    <name evidence="1" type="ORF">CPT_Philippe_037</name>
</gene>
<keyword evidence="2" id="KW-1185">Reference proteome</keyword>
<name>A0AAE7WMJ2_9CAUD</name>
<accession>A0AAE7WMJ2</accession>
<evidence type="ECO:0000313" key="2">
    <source>
        <dbReference type="Proteomes" id="UP000827261"/>
    </source>
</evidence>
<sequence>MSDRTPQTDALDTLGLIHFRPEKRDAIHLAVEAVEATACFEPGDHIGIIEGKAYIAGSAFPRDQVKLETYPKTVPYHGIVDPFLHRGPNAGERFWFVMKPREVRSLRHVWEHPDFPEGE</sequence>
<dbReference type="Proteomes" id="UP000827261">
    <property type="component" value="Segment"/>
</dbReference>
<proteinExistence type="predicted"/>
<reference evidence="1" key="1">
    <citation type="submission" date="2021-06" db="EMBL/GenBank/DDBJ databases">
        <title>Complete genome sequence of Stenotrophomonas maltophilia phage Philippe.</title>
        <authorList>
            <person name="Vallavanatt I."/>
            <person name="Bartz M."/>
            <person name="Clark J."/>
            <person name="Burrowes B."/>
            <person name="Liu M."/>
            <person name="Gill J."/>
        </authorList>
    </citation>
    <scope>NUCLEOTIDE SEQUENCE</scope>
</reference>
<protein>
    <submittedName>
        <fullName evidence="1">Uncharacterized protein</fullName>
    </submittedName>
</protein>